<name>A0A8J7MN87_9RHOB</name>
<dbReference type="RefSeq" id="WP_202659100.1">
    <property type="nucleotide sequence ID" value="NZ_JAESVP010000003.1"/>
</dbReference>
<organism evidence="3 4">
    <name type="scientific">Fuscibacter oryzae</name>
    <dbReference type="NCBI Taxonomy" id="2803939"/>
    <lineage>
        <taxon>Bacteria</taxon>
        <taxon>Pseudomonadati</taxon>
        <taxon>Pseudomonadota</taxon>
        <taxon>Alphaproteobacteria</taxon>
        <taxon>Rhodobacterales</taxon>
        <taxon>Paracoccaceae</taxon>
        <taxon>Fuscibacter</taxon>
    </lineage>
</organism>
<dbReference type="EMBL" id="JAESVP010000003">
    <property type="protein sequence ID" value="MBL4927975.1"/>
    <property type="molecule type" value="Genomic_DNA"/>
</dbReference>
<dbReference type="InterPro" id="IPR036680">
    <property type="entry name" value="SPOR-like_sf"/>
</dbReference>
<proteinExistence type="predicted"/>
<sequence>MADLEFESYDGGYEAPQRFGRAINIAGAVCSVALVLGLGVWGYRLAVRDVTGVPVFRAIEGPLRVAPADPGGQQAMHQGLSVNAVAAAGTARPVPESLRLAPKDVDLTAEDVAGLADLPLSAQPASDVIADQQAVIPAPAVAAEEQSAVSAAIAEAVSGEEGAVPAEDAVATDTALADAISEAVAVPEPVVPAIAAARPRARPANLHLASATPAKIDAPAAAVVAAPIPDPASLTAGAQLVQLGAFDDEAQAGREWERLQGQFVDLFAGKAMVVQAAQSGGRTFYRLRAAGFGGAEDARAFCNTLLSGNSTCIPVTQR</sequence>
<keyword evidence="1" id="KW-0812">Transmembrane</keyword>
<evidence type="ECO:0000313" key="3">
    <source>
        <dbReference type="EMBL" id="MBL4927975.1"/>
    </source>
</evidence>
<evidence type="ECO:0000259" key="2">
    <source>
        <dbReference type="PROSITE" id="PS51724"/>
    </source>
</evidence>
<dbReference type="InterPro" id="IPR007730">
    <property type="entry name" value="SPOR-like_dom"/>
</dbReference>
<dbReference type="SUPFAM" id="SSF110997">
    <property type="entry name" value="Sporulation related repeat"/>
    <property type="match status" value="1"/>
</dbReference>
<keyword evidence="4" id="KW-1185">Reference proteome</keyword>
<dbReference type="GO" id="GO:0042834">
    <property type="term" value="F:peptidoglycan binding"/>
    <property type="evidence" value="ECO:0007669"/>
    <property type="project" value="InterPro"/>
</dbReference>
<gene>
    <name evidence="3" type="ORF">JI744_07645</name>
</gene>
<reference evidence="3" key="1">
    <citation type="submission" date="2021-01" db="EMBL/GenBank/DDBJ databases">
        <title>Genome seq and assembly of Tabrizicola sp. KVB23.</title>
        <authorList>
            <person name="Chhetri G."/>
        </authorList>
    </citation>
    <scope>NUCLEOTIDE SEQUENCE</scope>
    <source>
        <strain evidence="3">KVB23</strain>
    </source>
</reference>
<protein>
    <submittedName>
        <fullName evidence="3">SPOR domain-containing protein</fullName>
    </submittedName>
</protein>
<keyword evidence="1" id="KW-1133">Transmembrane helix</keyword>
<dbReference type="Pfam" id="PF05036">
    <property type="entry name" value="SPOR"/>
    <property type="match status" value="1"/>
</dbReference>
<accession>A0A8J7MN87</accession>
<keyword evidence="1" id="KW-0472">Membrane</keyword>
<feature type="domain" description="SPOR" evidence="2">
    <location>
        <begin position="233"/>
        <end position="318"/>
    </location>
</feature>
<feature type="transmembrane region" description="Helical" evidence="1">
    <location>
        <begin position="22"/>
        <end position="43"/>
    </location>
</feature>
<comment type="caution">
    <text evidence="3">The sequence shown here is derived from an EMBL/GenBank/DDBJ whole genome shotgun (WGS) entry which is preliminary data.</text>
</comment>
<evidence type="ECO:0000256" key="1">
    <source>
        <dbReference type="SAM" id="Phobius"/>
    </source>
</evidence>
<dbReference type="Gene3D" id="3.30.70.1070">
    <property type="entry name" value="Sporulation related repeat"/>
    <property type="match status" value="1"/>
</dbReference>
<dbReference type="PROSITE" id="PS51724">
    <property type="entry name" value="SPOR"/>
    <property type="match status" value="1"/>
</dbReference>
<evidence type="ECO:0000313" key="4">
    <source>
        <dbReference type="Proteomes" id="UP000619033"/>
    </source>
</evidence>
<dbReference type="AlphaFoldDB" id="A0A8J7MN87"/>
<dbReference type="Proteomes" id="UP000619033">
    <property type="component" value="Unassembled WGS sequence"/>
</dbReference>